<proteinExistence type="predicted"/>
<dbReference type="Proteomes" id="UP000479710">
    <property type="component" value="Unassembled WGS sequence"/>
</dbReference>
<sequence>MVVCKCGAKAARWISWSIDNLVWSLRREKEELVADVQEGKLMADKFDAAKRELASWKKLVTEKDAKLVV</sequence>
<dbReference type="AlphaFoldDB" id="A0A6G1CBZ8"/>
<dbReference type="EMBL" id="SPHZ02000009">
    <property type="protein sequence ID" value="KAF0897660.1"/>
    <property type="molecule type" value="Genomic_DNA"/>
</dbReference>
<comment type="caution">
    <text evidence="1">The sequence shown here is derived from an EMBL/GenBank/DDBJ whole genome shotgun (WGS) entry which is preliminary data.</text>
</comment>
<gene>
    <name evidence="1" type="ORF">E2562_000378</name>
</gene>
<reference evidence="1 2" key="1">
    <citation type="submission" date="2019-11" db="EMBL/GenBank/DDBJ databases">
        <title>Whole genome sequence of Oryza granulata.</title>
        <authorList>
            <person name="Li W."/>
        </authorList>
    </citation>
    <scope>NUCLEOTIDE SEQUENCE [LARGE SCALE GENOMIC DNA]</scope>
    <source>
        <strain evidence="2">cv. Menghai</strain>
        <tissue evidence="1">Leaf</tissue>
    </source>
</reference>
<organism evidence="1 2">
    <name type="scientific">Oryza meyeriana var. granulata</name>
    <dbReference type="NCBI Taxonomy" id="110450"/>
    <lineage>
        <taxon>Eukaryota</taxon>
        <taxon>Viridiplantae</taxon>
        <taxon>Streptophyta</taxon>
        <taxon>Embryophyta</taxon>
        <taxon>Tracheophyta</taxon>
        <taxon>Spermatophyta</taxon>
        <taxon>Magnoliopsida</taxon>
        <taxon>Liliopsida</taxon>
        <taxon>Poales</taxon>
        <taxon>Poaceae</taxon>
        <taxon>BOP clade</taxon>
        <taxon>Oryzoideae</taxon>
        <taxon>Oryzeae</taxon>
        <taxon>Oryzinae</taxon>
        <taxon>Oryza</taxon>
        <taxon>Oryza meyeriana</taxon>
    </lineage>
</organism>
<keyword evidence="2" id="KW-1185">Reference proteome</keyword>
<evidence type="ECO:0000313" key="2">
    <source>
        <dbReference type="Proteomes" id="UP000479710"/>
    </source>
</evidence>
<evidence type="ECO:0000313" key="1">
    <source>
        <dbReference type="EMBL" id="KAF0897660.1"/>
    </source>
</evidence>
<accession>A0A6G1CBZ8</accession>
<dbReference type="OrthoDB" id="595554at2759"/>
<name>A0A6G1CBZ8_9ORYZ</name>
<protein>
    <submittedName>
        <fullName evidence="1">Uncharacterized protein</fullName>
    </submittedName>
</protein>